<comment type="caution">
    <text evidence="2">The sequence shown here is derived from an EMBL/GenBank/DDBJ whole genome shotgun (WGS) entry which is preliminary data.</text>
</comment>
<protein>
    <recommendedName>
        <fullName evidence="4">Electron transfer DM13</fullName>
    </recommendedName>
</protein>
<accession>A0ABU5QID3</accession>
<gene>
    <name evidence="2" type="ORF">VB264_02340</name>
</gene>
<organism evidence="2 3">
    <name type="scientific">Arcicella aquatica</name>
    <dbReference type="NCBI Taxonomy" id="217141"/>
    <lineage>
        <taxon>Bacteria</taxon>
        <taxon>Pseudomonadati</taxon>
        <taxon>Bacteroidota</taxon>
        <taxon>Cytophagia</taxon>
        <taxon>Cytophagales</taxon>
        <taxon>Flectobacillaceae</taxon>
        <taxon>Arcicella</taxon>
    </lineage>
</organism>
<name>A0ABU5QID3_9BACT</name>
<reference evidence="2 3" key="1">
    <citation type="submission" date="2023-12" db="EMBL/GenBank/DDBJ databases">
        <title>Novel species of the genus Arcicella isolated from rivers.</title>
        <authorList>
            <person name="Lu H."/>
        </authorList>
    </citation>
    <scope>NUCLEOTIDE SEQUENCE [LARGE SCALE GENOMIC DNA]</scope>
    <source>
        <strain evidence="2 3">LMG 21963</strain>
    </source>
</reference>
<sequence>MKKAFIKYPLFLCVLLLSITSQLFAQTQKEAAFHLPKNTLKESQNLSISTEVPFQFFFSTSSLGGKETTLFAYDEENIEEEESFVTPKKNSEAASYFTIPFFGWYTGFTLLDLPQVLLFCKHYSPFFSVDLNIVFCVFRI</sequence>
<feature type="signal peptide" evidence="1">
    <location>
        <begin position="1"/>
        <end position="25"/>
    </location>
</feature>
<dbReference type="EMBL" id="JAYFUL010000002">
    <property type="protein sequence ID" value="MEA5256604.1"/>
    <property type="molecule type" value="Genomic_DNA"/>
</dbReference>
<feature type="chain" id="PRO_5046590707" description="Electron transfer DM13" evidence="1">
    <location>
        <begin position="26"/>
        <end position="140"/>
    </location>
</feature>
<proteinExistence type="predicted"/>
<evidence type="ECO:0008006" key="4">
    <source>
        <dbReference type="Google" id="ProtNLM"/>
    </source>
</evidence>
<dbReference type="Proteomes" id="UP001304671">
    <property type="component" value="Unassembled WGS sequence"/>
</dbReference>
<keyword evidence="3" id="KW-1185">Reference proteome</keyword>
<evidence type="ECO:0000313" key="2">
    <source>
        <dbReference type="EMBL" id="MEA5256604.1"/>
    </source>
</evidence>
<evidence type="ECO:0000313" key="3">
    <source>
        <dbReference type="Proteomes" id="UP001304671"/>
    </source>
</evidence>
<dbReference type="RefSeq" id="WP_323246415.1">
    <property type="nucleotide sequence ID" value="NZ_JAYFUL010000002.1"/>
</dbReference>
<keyword evidence="1" id="KW-0732">Signal</keyword>
<evidence type="ECO:0000256" key="1">
    <source>
        <dbReference type="SAM" id="SignalP"/>
    </source>
</evidence>